<dbReference type="SUPFAM" id="SSF53756">
    <property type="entry name" value="UDP-Glycosyltransferase/glycogen phosphorylase"/>
    <property type="match status" value="1"/>
</dbReference>
<dbReference type="OrthoDB" id="5835829at2759"/>
<evidence type="ECO:0000256" key="2">
    <source>
        <dbReference type="ARBA" id="ARBA00009995"/>
    </source>
</evidence>
<evidence type="ECO:0000313" key="8">
    <source>
        <dbReference type="EMBL" id="KAJ4831878.1"/>
    </source>
</evidence>
<dbReference type="Pfam" id="PF00201">
    <property type="entry name" value="UDPGT"/>
    <property type="match status" value="1"/>
</dbReference>
<dbReference type="EC" id="2.4.1.-" evidence="7"/>
<evidence type="ECO:0000313" key="9">
    <source>
        <dbReference type="Proteomes" id="UP001141552"/>
    </source>
</evidence>
<keyword evidence="9" id="KW-1185">Reference proteome</keyword>
<sequence>MGHIVSMVELGKLFLHHYNNQFSITVLLITNDFWSNPSITSYIETISKTYPSISFHRLPPHSINTYPPRSHLDMAFQLISLSTPEVIQSLVEISNICKVSAFIIDFFCTYALSGAEELNIPTYYFFTSGAGCLATFLNLPKISEQYTKSFKDLPDTILHFPGGLPDLKAIHMVEPMLDSDDPAYHEVVYFCSHLPKAHGILVNTFDDLEPKAVRILKDEEWALDVKVPPIYPIGPLIADGEDVHHECLSWLDRQPSKSVVFLCFGSRGSFSKKQVKEIAKGLEKSGQRFLWVVKKPPEDEESKQTDHISDFDLDEILPQGFLERVQDRGKVVKSWAPQVKVLSHDSVGGFVTHCGWNSVLEAVVADVPLVAWPLYAEQHLNRNLLVEYMEMAIPVDQRDEDGFVSGDELEKRVRELMDSEKGIELREKSMKLKESALGAWGESGSSLRALEELVKKWQAS</sequence>
<comment type="catalytic activity">
    <reaction evidence="5">
        <text>an anthocyanidin + UDP-alpha-D-glucose + H(+) = an anthocyanidin 3-O-beta-D-glucoside + UDP</text>
        <dbReference type="Rhea" id="RHEA:20093"/>
        <dbReference type="ChEBI" id="CHEBI:15378"/>
        <dbReference type="ChEBI" id="CHEBI:16307"/>
        <dbReference type="ChEBI" id="CHEBI:58223"/>
        <dbReference type="ChEBI" id="CHEBI:58885"/>
        <dbReference type="ChEBI" id="CHEBI:143576"/>
        <dbReference type="EC" id="2.4.1.115"/>
    </reaction>
</comment>
<dbReference type="PANTHER" id="PTHR48048">
    <property type="entry name" value="GLYCOSYLTRANSFERASE"/>
    <property type="match status" value="1"/>
</dbReference>
<dbReference type="GO" id="GO:0047213">
    <property type="term" value="F:anthocyanidin 3-O-glucosyltransferase activity"/>
    <property type="evidence" value="ECO:0007669"/>
    <property type="project" value="UniProtKB-EC"/>
</dbReference>
<gene>
    <name evidence="8" type="ORF">Tsubulata_036857</name>
</gene>
<dbReference type="AlphaFoldDB" id="A0A9Q0FI39"/>
<dbReference type="PANTHER" id="PTHR48048:SF20">
    <property type="entry name" value="GLYCOSYLTRANSFERASE"/>
    <property type="match status" value="1"/>
</dbReference>
<dbReference type="CDD" id="cd03784">
    <property type="entry name" value="GT1_Gtf-like"/>
    <property type="match status" value="1"/>
</dbReference>
<name>A0A9Q0FI39_9ROSI</name>
<evidence type="ECO:0000256" key="7">
    <source>
        <dbReference type="RuleBase" id="RU362057"/>
    </source>
</evidence>
<keyword evidence="3 6" id="KW-0328">Glycosyltransferase</keyword>
<evidence type="ECO:0000256" key="3">
    <source>
        <dbReference type="ARBA" id="ARBA00022676"/>
    </source>
</evidence>
<dbReference type="Proteomes" id="UP001141552">
    <property type="component" value="Unassembled WGS sequence"/>
</dbReference>
<evidence type="ECO:0000256" key="6">
    <source>
        <dbReference type="RuleBase" id="RU003718"/>
    </source>
</evidence>
<evidence type="ECO:0000256" key="5">
    <source>
        <dbReference type="ARBA" id="ARBA00047606"/>
    </source>
</evidence>
<reference evidence="8" key="1">
    <citation type="submission" date="2022-02" db="EMBL/GenBank/DDBJ databases">
        <authorList>
            <person name="Henning P.M."/>
            <person name="McCubbin A.G."/>
            <person name="Shore J.S."/>
        </authorList>
    </citation>
    <scope>NUCLEOTIDE SEQUENCE</scope>
    <source>
        <strain evidence="8">F60SS</strain>
        <tissue evidence="8">Leaves</tissue>
    </source>
</reference>
<dbReference type="FunFam" id="3.40.50.2000:FF:000020">
    <property type="entry name" value="Glycosyltransferase"/>
    <property type="match status" value="1"/>
</dbReference>
<accession>A0A9Q0FI39</accession>
<dbReference type="InterPro" id="IPR002213">
    <property type="entry name" value="UDP_glucos_trans"/>
</dbReference>
<evidence type="ECO:0000256" key="1">
    <source>
        <dbReference type="ARBA" id="ARBA00004935"/>
    </source>
</evidence>
<keyword evidence="4 6" id="KW-0808">Transferase</keyword>
<dbReference type="InterPro" id="IPR050481">
    <property type="entry name" value="UDP-glycosyltransf_plant"/>
</dbReference>
<dbReference type="EMBL" id="JAKUCV010005263">
    <property type="protein sequence ID" value="KAJ4831878.1"/>
    <property type="molecule type" value="Genomic_DNA"/>
</dbReference>
<dbReference type="PROSITE" id="PS00375">
    <property type="entry name" value="UDPGT"/>
    <property type="match status" value="1"/>
</dbReference>
<comment type="pathway">
    <text evidence="1">Pigment biosynthesis; anthocyanin biosynthesis.</text>
</comment>
<protein>
    <recommendedName>
        <fullName evidence="7">Glycosyltransferase</fullName>
        <ecNumber evidence="7">2.4.1.-</ecNumber>
    </recommendedName>
</protein>
<comment type="caution">
    <text evidence="8">The sequence shown here is derived from an EMBL/GenBank/DDBJ whole genome shotgun (WGS) entry which is preliminary data.</text>
</comment>
<dbReference type="Gene3D" id="3.40.50.2000">
    <property type="entry name" value="Glycogen Phosphorylase B"/>
    <property type="match status" value="2"/>
</dbReference>
<evidence type="ECO:0000256" key="4">
    <source>
        <dbReference type="ARBA" id="ARBA00022679"/>
    </source>
</evidence>
<dbReference type="InterPro" id="IPR035595">
    <property type="entry name" value="UDP_glycos_trans_CS"/>
</dbReference>
<reference evidence="8" key="2">
    <citation type="journal article" date="2023" name="Plants (Basel)">
        <title>Annotation of the Turnera subulata (Passifloraceae) Draft Genome Reveals the S-Locus Evolved after the Divergence of Turneroideae from Passifloroideae in a Stepwise Manner.</title>
        <authorList>
            <person name="Henning P.M."/>
            <person name="Roalson E.H."/>
            <person name="Mir W."/>
            <person name="McCubbin A.G."/>
            <person name="Shore J.S."/>
        </authorList>
    </citation>
    <scope>NUCLEOTIDE SEQUENCE</scope>
    <source>
        <strain evidence="8">F60SS</strain>
    </source>
</reference>
<organism evidence="8 9">
    <name type="scientific">Turnera subulata</name>
    <dbReference type="NCBI Taxonomy" id="218843"/>
    <lineage>
        <taxon>Eukaryota</taxon>
        <taxon>Viridiplantae</taxon>
        <taxon>Streptophyta</taxon>
        <taxon>Embryophyta</taxon>
        <taxon>Tracheophyta</taxon>
        <taxon>Spermatophyta</taxon>
        <taxon>Magnoliopsida</taxon>
        <taxon>eudicotyledons</taxon>
        <taxon>Gunneridae</taxon>
        <taxon>Pentapetalae</taxon>
        <taxon>rosids</taxon>
        <taxon>fabids</taxon>
        <taxon>Malpighiales</taxon>
        <taxon>Passifloraceae</taxon>
        <taxon>Turnera</taxon>
    </lineage>
</organism>
<proteinExistence type="inferred from homology"/>
<comment type="similarity">
    <text evidence="2 6">Belongs to the UDP-glycosyltransferase family.</text>
</comment>